<reference evidence="1 2" key="1">
    <citation type="submission" date="2018-07" db="EMBL/GenBank/DDBJ databases">
        <title>Complete Genome and Methylome Analysis of Deinococcus wulumuqiensis NEB 479.</title>
        <authorList>
            <person name="Fomenkov A."/>
            <person name="Luyten Y."/>
            <person name="Vincze T."/>
            <person name="Anton B.P."/>
            <person name="Clark T."/>
            <person name="Roberts R.J."/>
            <person name="Morgan R.D."/>
        </authorList>
    </citation>
    <scope>NUCLEOTIDE SEQUENCE [LARGE SCALE GENOMIC DNA]</scope>
    <source>
        <strain evidence="1 2">NEB 479</strain>
    </source>
</reference>
<dbReference type="KEGG" id="dwu:DVJ83_00485"/>
<organism evidence="1 2">
    <name type="scientific">Deinococcus wulumuqiensis</name>
    <dbReference type="NCBI Taxonomy" id="980427"/>
    <lineage>
        <taxon>Bacteria</taxon>
        <taxon>Thermotogati</taxon>
        <taxon>Deinococcota</taxon>
        <taxon>Deinococci</taxon>
        <taxon>Deinococcales</taxon>
        <taxon>Deinococcaceae</taxon>
        <taxon>Deinococcus</taxon>
    </lineage>
</organism>
<sequence length="257" mass="28420">MSRPTVSELSDRIITFLADEGIAPNGLFDADWRKSGVYAVLDCVFSSQVRFSVVEKALATFAEKSGLRDTPELTFSGFLAFVRDETDVRPSTERFDWVAEHIFGYRGKISGRTKVEVAYDVCEFFAAKGYETKRDLQALPAGKPFTCTDTGESGELERLVMQGIVNLDGKSPYKVRGMGLALGAYLLMCLGRTDFVKPDTLLLRRVGHIVGRGWQPKSGDEADYLLIRQAISCAAERLGQPAAAVDHALWKYESARS</sequence>
<proteinExistence type="predicted"/>
<evidence type="ECO:0000313" key="1">
    <source>
        <dbReference type="EMBL" id="AXG97895.1"/>
    </source>
</evidence>
<dbReference type="EMBL" id="CP031158">
    <property type="protein sequence ID" value="AXG97895.1"/>
    <property type="molecule type" value="Genomic_DNA"/>
</dbReference>
<gene>
    <name evidence="1" type="ORF">DVJ83_00485</name>
</gene>
<name>A0A345IDX3_9DEIO</name>
<dbReference type="AlphaFoldDB" id="A0A345IDX3"/>
<dbReference type="Proteomes" id="UP000253744">
    <property type="component" value="Chromosome"/>
</dbReference>
<protein>
    <submittedName>
        <fullName evidence="1">Uncharacterized protein</fullName>
    </submittedName>
</protein>
<accession>A0A345IDX3</accession>
<dbReference type="RefSeq" id="WP_114671014.1">
    <property type="nucleotide sequence ID" value="NZ_CP031158.1"/>
</dbReference>
<evidence type="ECO:0000313" key="2">
    <source>
        <dbReference type="Proteomes" id="UP000253744"/>
    </source>
</evidence>